<dbReference type="PANTHER" id="PTHR37706:SF2">
    <property type="entry name" value="TRANSMEMBRANE PROTEIN"/>
    <property type="match status" value="1"/>
</dbReference>
<feature type="chain" id="PRO_5016654115" evidence="2">
    <location>
        <begin position="25"/>
        <end position="130"/>
    </location>
</feature>
<gene>
    <name evidence="3" type="ORF">CR513_58028</name>
</gene>
<accession>A0A371EBX3</accession>
<organism evidence="3 4">
    <name type="scientific">Mucuna pruriens</name>
    <name type="common">Velvet bean</name>
    <name type="synonym">Dolichos pruriens</name>
    <dbReference type="NCBI Taxonomy" id="157652"/>
    <lineage>
        <taxon>Eukaryota</taxon>
        <taxon>Viridiplantae</taxon>
        <taxon>Streptophyta</taxon>
        <taxon>Embryophyta</taxon>
        <taxon>Tracheophyta</taxon>
        <taxon>Spermatophyta</taxon>
        <taxon>Magnoliopsida</taxon>
        <taxon>eudicotyledons</taxon>
        <taxon>Gunneridae</taxon>
        <taxon>Pentapetalae</taxon>
        <taxon>rosids</taxon>
        <taxon>fabids</taxon>
        <taxon>Fabales</taxon>
        <taxon>Fabaceae</taxon>
        <taxon>Papilionoideae</taxon>
        <taxon>50 kb inversion clade</taxon>
        <taxon>NPAAA clade</taxon>
        <taxon>indigoferoid/millettioid clade</taxon>
        <taxon>Phaseoleae</taxon>
        <taxon>Mucuna</taxon>
    </lineage>
</organism>
<evidence type="ECO:0000313" key="3">
    <source>
        <dbReference type="EMBL" id="RDX63537.1"/>
    </source>
</evidence>
<evidence type="ECO:0000313" key="4">
    <source>
        <dbReference type="Proteomes" id="UP000257109"/>
    </source>
</evidence>
<reference evidence="3" key="1">
    <citation type="submission" date="2018-05" db="EMBL/GenBank/DDBJ databases">
        <title>Draft genome of Mucuna pruriens seed.</title>
        <authorList>
            <person name="Nnadi N.E."/>
            <person name="Vos R."/>
            <person name="Hasami M.H."/>
            <person name="Devisetty U.K."/>
            <person name="Aguiy J.C."/>
        </authorList>
    </citation>
    <scope>NUCLEOTIDE SEQUENCE [LARGE SCALE GENOMIC DNA]</scope>
    <source>
        <strain evidence="3">JCA_2017</strain>
    </source>
</reference>
<dbReference type="STRING" id="157652.A0A371EBX3"/>
<feature type="signal peptide" evidence="2">
    <location>
        <begin position="1"/>
        <end position="24"/>
    </location>
</feature>
<keyword evidence="1" id="KW-0472">Membrane</keyword>
<keyword evidence="2" id="KW-0732">Signal</keyword>
<name>A0A371EBX3_MUCPR</name>
<dbReference type="PANTHER" id="PTHR37706">
    <property type="entry name" value="TRANSMEMBRANE PROTEIN"/>
    <property type="match status" value="1"/>
</dbReference>
<evidence type="ECO:0000256" key="2">
    <source>
        <dbReference type="SAM" id="SignalP"/>
    </source>
</evidence>
<keyword evidence="1" id="KW-1133">Transmembrane helix</keyword>
<keyword evidence="1" id="KW-0812">Transmembrane</keyword>
<protein>
    <submittedName>
        <fullName evidence="3">Uncharacterized protein</fullName>
    </submittedName>
</protein>
<comment type="caution">
    <text evidence="3">The sequence shown here is derived from an EMBL/GenBank/DDBJ whole genome shotgun (WGS) entry which is preliminary data.</text>
</comment>
<feature type="transmembrane region" description="Helical" evidence="1">
    <location>
        <begin position="99"/>
        <end position="116"/>
    </location>
</feature>
<dbReference type="EMBL" id="QJKJ01014845">
    <property type="protein sequence ID" value="RDX63537.1"/>
    <property type="molecule type" value="Genomic_DNA"/>
</dbReference>
<proteinExistence type="predicted"/>
<dbReference type="OrthoDB" id="786429at2759"/>
<evidence type="ECO:0000256" key="1">
    <source>
        <dbReference type="SAM" id="Phobius"/>
    </source>
</evidence>
<dbReference type="Proteomes" id="UP000257109">
    <property type="component" value="Unassembled WGS sequence"/>
</dbReference>
<dbReference type="AlphaFoldDB" id="A0A371EBX3"/>
<keyword evidence="4" id="KW-1185">Reference proteome</keyword>
<feature type="non-terminal residue" evidence="3">
    <location>
        <position position="1"/>
    </location>
</feature>
<sequence>MYHSFWLNLKCLQMALVSVTTANSSKLLLLCTLSRSTAFSFSLHRRFQPLSFSSAVLRLPRCRAASPGPPLPPSGNDSRHLKGADVATSLSKIQDRIQIFFAVLFWMSLFFWASAWDGRNRPNKGSRFRR</sequence>